<dbReference type="Proteomes" id="UP001569963">
    <property type="component" value="Unassembled WGS sequence"/>
</dbReference>
<sequence length="432" mass="45845">MRHDGGSLEYATRVDLACWVAPHTLKRSRRASRAGDRNRNEERIAVETIGKTSGAGESILRRLEVRRVVNATGHRTVLGGSRMAESAVRAAVAISAEFVDMFELNAAVCRRLAELTGNEAALVTNGAASGLMLAVVAAMADDTVALERLPRRRPARHTVLIHRTHRTPLDRSIELAGAEIVEFGNAVETTCAHLEAALDERTAAIVYVADGYYRRGSLDLPTVIAAARRHGTPVIVDAAGELPPPGNLTAFTRGHGADAAVFSGGKDLRGPQASGLLLGRAALIGTARQAAFPHTGIGRPMKVGKEELVGLLAAVEEYVTVDHEARARRSAEIIRGWAQRLADRPGVDCAIDADRAFHGLLIRLSSPVTATAAEVRDQLMAGDPAIAVDFVQGISGLRVTAHLLTDAEAELVINALERALDENGPAAVEGDT</sequence>
<evidence type="ECO:0000313" key="4">
    <source>
        <dbReference type="EMBL" id="MFA1538099.1"/>
    </source>
</evidence>
<keyword evidence="2" id="KW-0663">Pyridoxal phosphate</keyword>
<dbReference type="InterPro" id="IPR015421">
    <property type="entry name" value="PyrdxlP-dep_Trfase_major"/>
</dbReference>
<dbReference type="InterPro" id="IPR018319">
    <property type="entry name" value="SelA-like"/>
</dbReference>
<gene>
    <name evidence="4" type="ORF">SM611_04085</name>
</gene>
<evidence type="ECO:0000256" key="1">
    <source>
        <dbReference type="ARBA" id="ARBA00001933"/>
    </source>
</evidence>
<dbReference type="InterPro" id="IPR015424">
    <property type="entry name" value="PyrdxlP-dep_Trfase"/>
</dbReference>
<dbReference type="EMBL" id="JAXCEI010000002">
    <property type="protein sequence ID" value="MFA1538099.1"/>
    <property type="molecule type" value="Genomic_DNA"/>
</dbReference>
<organism evidence="4 5">
    <name type="scientific">Actinomadura monticuli</name>
    <dbReference type="NCBI Taxonomy" id="3097367"/>
    <lineage>
        <taxon>Bacteria</taxon>
        <taxon>Bacillati</taxon>
        <taxon>Actinomycetota</taxon>
        <taxon>Actinomycetes</taxon>
        <taxon>Streptosporangiales</taxon>
        <taxon>Thermomonosporaceae</taxon>
        <taxon>Actinomadura</taxon>
    </lineage>
</organism>
<proteinExistence type="inferred from homology"/>
<evidence type="ECO:0000256" key="2">
    <source>
        <dbReference type="ARBA" id="ARBA00022898"/>
    </source>
</evidence>
<name>A0ABV4Q6F2_9ACTN</name>
<reference evidence="4 5" key="1">
    <citation type="submission" date="2023-11" db="EMBL/GenBank/DDBJ databases">
        <title>Actinomadura monticuli sp. nov., isolated from volcanic ash.</title>
        <authorList>
            <person name="Lee S.D."/>
            <person name="Yang H."/>
            <person name="Kim I.S."/>
        </authorList>
    </citation>
    <scope>NUCLEOTIDE SEQUENCE [LARGE SCALE GENOMIC DNA]</scope>
    <source>
        <strain evidence="4 5">DLS-62</strain>
    </source>
</reference>
<dbReference type="Gene3D" id="3.40.640.10">
    <property type="entry name" value="Type I PLP-dependent aspartate aminotransferase-like (Major domain)"/>
    <property type="match status" value="1"/>
</dbReference>
<keyword evidence="4" id="KW-0032">Aminotransferase</keyword>
<dbReference type="RefSeq" id="WP_371947444.1">
    <property type="nucleotide sequence ID" value="NZ_JAXCEI010000002.1"/>
</dbReference>
<dbReference type="SUPFAM" id="SSF53383">
    <property type="entry name" value="PLP-dependent transferases"/>
    <property type="match status" value="1"/>
</dbReference>
<evidence type="ECO:0000256" key="3">
    <source>
        <dbReference type="ARBA" id="ARBA00044507"/>
    </source>
</evidence>
<keyword evidence="5" id="KW-1185">Reference proteome</keyword>
<comment type="similarity">
    <text evidence="3">Belongs to the SelA family.</text>
</comment>
<dbReference type="PANTHER" id="PTHR32328">
    <property type="entry name" value="L-SERYL-TRNA(SEC) SELENIUM TRANSFERASE"/>
    <property type="match status" value="1"/>
</dbReference>
<keyword evidence="4" id="KW-0808">Transferase</keyword>
<comment type="caution">
    <text evidence="4">The sequence shown here is derived from an EMBL/GenBank/DDBJ whole genome shotgun (WGS) entry which is preliminary data.</text>
</comment>
<dbReference type="Pfam" id="PF03841">
    <property type="entry name" value="SelA"/>
    <property type="match status" value="1"/>
</dbReference>
<comment type="cofactor">
    <cofactor evidence="1">
        <name>pyridoxal 5'-phosphate</name>
        <dbReference type="ChEBI" id="CHEBI:597326"/>
    </cofactor>
</comment>
<accession>A0ABV4Q6F2</accession>
<protein>
    <submittedName>
        <fullName evidence="4">Aminotransferase class V-fold PLP-dependent enzyme</fullName>
    </submittedName>
</protein>
<evidence type="ECO:0000313" key="5">
    <source>
        <dbReference type="Proteomes" id="UP001569963"/>
    </source>
</evidence>
<dbReference type="PANTHER" id="PTHR32328:SF0">
    <property type="entry name" value="L-SERYL-TRNA(SEC) SELENIUM TRANSFERASE"/>
    <property type="match status" value="1"/>
</dbReference>
<dbReference type="GO" id="GO:0008483">
    <property type="term" value="F:transaminase activity"/>
    <property type="evidence" value="ECO:0007669"/>
    <property type="project" value="UniProtKB-KW"/>
</dbReference>